<protein>
    <submittedName>
        <fullName evidence="1">Uncharacterized protein</fullName>
    </submittedName>
</protein>
<sequence>MFPDTNSEWEGYPSIMDGIRYPYVHLIGGLPGTINLLVTGDQTPIEGYGVSARTLLHWVVDEFDYSVTAHGLPTLAYDGKTYIKRARRSSLLQTYEGDILRAIYPNVQHFAFLGSEDCVEFVTDGELTIFPLHSKETREKWIAQLHSGA</sequence>
<keyword evidence="2" id="KW-1185">Reference proteome</keyword>
<dbReference type="RefSeq" id="WP_184150288.1">
    <property type="nucleotide sequence ID" value="NZ_JACHKA010000001.1"/>
</dbReference>
<dbReference type="EMBL" id="JACHKA010000001">
    <property type="protein sequence ID" value="MBB5984755.1"/>
    <property type="molecule type" value="Genomic_DNA"/>
</dbReference>
<reference evidence="1 2" key="1">
    <citation type="submission" date="2020-08" db="EMBL/GenBank/DDBJ databases">
        <title>Exploring microbial biodiversity for novel pathways involved in the catabolism of aromatic compounds derived from lignin.</title>
        <authorList>
            <person name="Elkins J."/>
        </authorList>
    </citation>
    <scope>NUCLEOTIDE SEQUENCE [LARGE SCALE GENOMIC DNA]</scope>
    <source>
        <strain evidence="1 2">B1D3A</strain>
    </source>
</reference>
<evidence type="ECO:0000313" key="2">
    <source>
        <dbReference type="Proteomes" id="UP001138540"/>
    </source>
</evidence>
<accession>A0ABR6NBU4</accession>
<dbReference type="Proteomes" id="UP001138540">
    <property type="component" value="Unassembled WGS sequence"/>
</dbReference>
<evidence type="ECO:0000313" key="1">
    <source>
        <dbReference type="EMBL" id="MBB5984755.1"/>
    </source>
</evidence>
<proteinExistence type="predicted"/>
<name>A0ABR6NBU4_9SPHN</name>
<comment type="caution">
    <text evidence="1">The sequence shown here is derived from an EMBL/GenBank/DDBJ whole genome shotgun (WGS) entry which is preliminary data.</text>
</comment>
<organism evidence="1 2">
    <name type="scientific">Sphingobium lignivorans</name>
    <dbReference type="NCBI Taxonomy" id="2735886"/>
    <lineage>
        <taxon>Bacteria</taxon>
        <taxon>Pseudomonadati</taxon>
        <taxon>Pseudomonadota</taxon>
        <taxon>Alphaproteobacteria</taxon>
        <taxon>Sphingomonadales</taxon>
        <taxon>Sphingomonadaceae</taxon>
        <taxon>Sphingobium</taxon>
    </lineage>
</organism>
<gene>
    <name evidence="1" type="ORF">HNP60_000729</name>
</gene>